<dbReference type="PRINTS" id="PR00455">
    <property type="entry name" value="HTHTETR"/>
</dbReference>
<keyword evidence="3" id="KW-0804">Transcription</keyword>
<protein>
    <submittedName>
        <fullName evidence="5">TetR family transcriptional regulator</fullName>
    </submittedName>
</protein>
<proteinExistence type="predicted"/>
<dbReference type="Pfam" id="PF00440">
    <property type="entry name" value="TetR_N"/>
    <property type="match status" value="1"/>
</dbReference>
<evidence type="ECO:0000259" key="4">
    <source>
        <dbReference type="Pfam" id="PF00440"/>
    </source>
</evidence>
<dbReference type="InterPro" id="IPR009057">
    <property type="entry name" value="Homeodomain-like_sf"/>
</dbReference>
<keyword evidence="2" id="KW-0238">DNA-binding</keyword>
<dbReference type="PANTHER" id="PTHR47506:SF7">
    <property type="entry name" value="TRANSCRIPTIONAL REGULATORY PROTEIN"/>
    <property type="match status" value="1"/>
</dbReference>
<dbReference type="Gene3D" id="1.10.357.10">
    <property type="entry name" value="Tetracycline Repressor, domain 2"/>
    <property type="match status" value="1"/>
</dbReference>
<keyword evidence="1" id="KW-0805">Transcription regulation</keyword>
<evidence type="ECO:0000313" key="6">
    <source>
        <dbReference type="Proteomes" id="UP000826462"/>
    </source>
</evidence>
<dbReference type="EMBL" id="CP080096">
    <property type="protein sequence ID" value="QYD73479.1"/>
    <property type="molecule type" value="Genomic_DNA"/>
</dbReference>
<accession>A0ABX8V2N2</accession>
<dbReference type="InterPro" id="IPR001647">
    <property type="entry name" value="HTH_TetR"/>
</dbReference>
<sequence>MRKSRLETAETRQRIVEAASSKFRLQGIGSTGLADFMGEAGLTHGGFYKHFSSKDQVVQESVALAADALQETLESAVACTPANRGVKAIVDRYLSPEHLENVVDGCPFVALSGELARGTEEVRQITTHSLVDLAELIASQLPDMPSAAARKKAWVMLSTMIGAMSVARMVNDEALSASILREARKSLIS</sequence>
<evidence type="ECO:0000256" key="1">
    <source>
        <dbReference type="ARBA" id="ARBA00023015"/>
    </source>
</evidence>
<dbReference type="Gene3D" id="1.10.10.60">
    <property type="entry name" value="Homeodomain-like"/>
    <property type="match status" value="1"/>
</dbReference>
<dbReference type="SUPFAM" id="SSF48498">
    <property type="entry name" value="Tetracyclin repressor-like, C-terminal domain"/>
    <property type="match status" value="1"/>
</dbReference>
<dbReference type="Proteomes" id="UP000826462">
    <property type="component" value="Chromosome 2"/>
</dbReference>
<evidence type="ECO:0000313" key="5">
    <source>
        <dbReference type="EMBL" id="QYD73479.1"/>
    </source>
</evidence>
<gene>
    <name evidence="5" type="ORF">KZJ38_28050</name>
</gene>
<organism evidence="5 6">
    <name type="scientific">Paraburkholderia edwinii</name>
    <dbReference type="NCBI Taxonomy" id="2861782"/>
    <lineage>
        <taxon>Bacteria</taxon>
        <taxon>Pseudomonadati</taxon>
        <taxon>Pseudomonadota</taxon>
        <taxon>Betaproteobacteria</taxon>
        <taxon>Burkholderiales</taxon>
        <taxon>Burkholderiaceae</taxon>
        <taxon>Paraburkholderia</taxon>
    </lineage>
</organism>
<dbReference type="SUPFAM" id="SSF46689">
    <property type="entry name" value="Homeodomain-like"/>
    <property type="match status" value="1"/>
</dbReference>
<dbReference type="RefSeq" id="WP_219803280.1">
    <property type="nucleotide sequence ID" value="NZ_CP080096.1"/>
</dbReference>
<dbReference type="PANTHER" id="PTHR47506">
    <property type="entry name" value="TRANSCRIPTIONAL REGULATORY PROTEIN"/>
    <property type="match status" value="1"/>
</dbReference>
<evidence type="ECO:0000256" key="2">
    <source>
        <dbReference type="ARBA" id="ARBA00023125"/>
    </source>
</evidence>
<evidence type="ECO:0000256" key="3">
    <source>
        <dbReference type="ARBA" id="ARBA00023163"/>
    </source>
</evidence>
<feature type="domain" description="HTH tetR-type" evidence="4">
    <location>
        <begin position="15"/>
        <end position="60"/>
    </location>
</feature>
<name>A0ABX8V2N2_9BURK</name>
<reference evidence="5 6" key="1">
    <citation type="submission" date="2021-07" db="EMBL/GenBank/DDBJ databases">
        <title>Paraburkholderia edwinii protects Aspergillus sp. from phenazines by acting as a toxin sponge.</title>
        <authorList>
            <person name="Dahlstrom K.M."/>
            <person name="Newman D.K."/>
        </authorList>
    </citation>
    <scope>NUCLEOTIDE SEQUENCE [LARGE SCALE GENOMIC DNA]</scope>
    <source>
        <strain evidence="5 6">Pe01</strain>
    </source>
</reference>
<keyword evidence="6" id="KW-1185">Reference proteome</keyword>
<dbReference type="InterPro" id="IPR036271">
    <property type="entry name" value="Tet_transcr_reg_TetR-rel_C_sf"/>
</dbReference>